<feature type="region of interest" description="Disordered" evidence="1">
    <location>
        <begin position="1"/>
        <end position="23"/>
    </location>
</feature>
<dbReference type="EMBL" id="JAHRIN010027272">
    <property type="protein sequence ID" value="MEQ2201200.1"/>
    <property type="molecule type" value="Genomic_DNA"/>
</dbReference>
<dbReference type="Proteomes" id="UP001434883">
    <property type="component" value="Unassembled WGS sequence"/>
</dbReference>
<keyword evidence="2" id="KW-0812">Transmembrane</keyword>
<protein>
    <submittedName>
        <fullName evidence="3">Uncharacterized protein</fullName>
    </submittedName>
</protein>
<proteinExistence type="predicted"/>
<comment type="caution">
    <text evidence="3">The sequence shown here is derived from an EMBL/GenBank/DDBJ whole genome shotgun (WGS) entry which is preliminary data.</text>
</comment>
<reference evidence="3 4" key="1">
    <citation type="submission" date="2021-06" db="EMBL/GenBank/DDBJ databases">
        <authorList>
            <person name="Palmer J.M."/>
        </authorList>
    </citation>
    <scope>NUCLEOTIDE SEQUENCE [LARGE SCALE GENOMIC DNA]</scope>
    <source>
        <strain evidence="3 4">XC_2019</strain>
        <tissue evidence="3">Muscle</tissue>
    </source>
</reference>
<organism evidence="3 4">
    <name type="scientific">Xenoophorus captivus</name>
    <dbReference type="NCBI Taxonomy" id="1517983"/>
    <lineage>
        <taxon>Eukaryota</taxon>
        <taxon>Metazoa</taxon>
        <taxon>Chordata</taxon>
        <taxon>Craniata</taxon>
        <taxon>Vertebrata</taxon>
        <taxon>Euteleostomi</taxon>
        <taxon>Actinopterygii</taxon>
        <taxon>Neopterygii</taxon>
        <taxon>Teleostei</taxon>
        <taxon>Neoteleostei</taxon>
        <taxon>Acanthomorphata</taxon>
        <taxon>Ovalentaria</taxon>
        <taxon>Atherinomorphae</taxon>
        <taxon>Cyprinodontiformes</taxon>
        <taxon>Goodeidae</taxon>
        <taxon>Xenoophorus</taxon>
    </lineage>
</organism>
<evidence type="ECO:0000313" key="4">
    <source>
        <dbReference type="Proteomes" id="UP001434883"/>
    </source>
</evidence>
<keyword evidence="2" id="KW-1133">Transmembrane helix</keyword>
<name>A0ABV0QZC6_9TELE</name>
<evidence type="ECO:0000256" key="1">
    <source>
        <dbReference type="SAM" id="MobiDB-lite"/>
    </source>
</evidence>
<feature type="transmembrane region" description="Helical" evidence="2">
    <location>
        <begin position="77"/>
        <end position="96"/>
    </location>
</feature>
<sequence>MVNTSLNSVLPKDRSGSTRSNSRLAPRFTCSACPPSNIAHHLEESAHTTRLPANLSLCGLLISPRTLHLLPQVSLKVLFLISKLICLIVITLSPLVKRFLKPTGYGFLTLLRNITFNKPV</sequence>
<keyword evidence="2" id="KW-0472">Membrane</keyword>
<gene>
    <name evidence="3" type="ORF">XENOCAPTIV_008962</name>
</gene>
<accession>A0ABV0QZC6</accession>
<evidence type="ECO:0000256" key="2">
    <source>
        <dbReference type="SAM" id="Phobius"/>
    </source>
</evidence>
<evidence type="ECO:0000313" key="3">
    <source>
        <dbReference type="EMBL" id="MEQ2201200.1"/>
    </source>
</evidence>
<keyword evidence="4" id="KW-1185">Reference proteome</keyword>